<dbReference type="EMBL" id="MFQS01000001">
    <property type="protein sequence ID" value="OGH84137.1"/>
    <property type="molecule type" value="Genomic_DNA"/>
</dbReference>
<name>A0A1F6NJI8_9BACT</name>
<proteinExistence type="predicted"/>
<dbReference type="Proteomes" id="UP000176300">
    <property type="component" value="Unassembled WGS sequence"/>
</dbReference>
<gene>
    <name evidence="1" type="ORF">A2373_02785</name>
</gene>
<protein>
    <submittedName>
        <fullName evidence="1">Uncharacterized protein</fullName>
    </submittedName>
</protein>
<reference evidence="1 2" key="1">
    <citation type="journal article" date="2016" name="Nat. Commun.">
        <title>Thousands of microbial genomes shed light on interconnected biogeochemical processes in an aquifer system.</title>
        <authorList>
            <person name="Anantharaman K."/>
            <person name="Brown C.T."/>
            <person name="Hug L.A."/>
            <person name="Sharon I."/>
            <person name="Castelle C.J."/>
            <person name="Probst A.J."/>
            <person name="Thomas B.C."/>
            <person name="Singh A."/>
            <person name="Wilkins M.J."/>
            <person name="Karaoz U."/>
            <person name="Brodie E.L."/>
            <person name="Williams K.H."/>
            <person name="Hubbard S.S."/>
            <person name="Banfield J.F."/>
        </authorList>
    </citation>
    <scope>NUCLEOTIDE SEQUENCE [LARGE SCALE GENOMIC DNA]</scope>
</reference>
<evidence type="ECO:0000313" key="1">
    <source>
        <dbReference type="EMBL" id="OGH84137.1"/>
    </source>
</evidence>
<organism evidence="1 2">
    <name type="scientific">Candidatus Magasanikbacteria bacterium RIFOXYB1_FULL_40_15</name>
    <dbReference type="NCBI Taxonomy" id="1798697"/>
    <lineage>
        <taxon>Bacteria</taxon>
        <taxon>Candidatus Magasanikiibacteriota</taxon>
    </lineage>
</organism>
<comment type="caution">
    <text evidence="1">The sequence shown here is derived from an EMBL/GenBank/DDBJ whole genome shotgun (WGS) entry which is preliminary data.</text>
</comment>
<evidence type="ECO:0000313" key="2">
    <source>
        <dbReference type="Proteomes" id="UP000176300"/>
    </source>
</evidence>
<sequence>MLRKNNPAGLTREQKERITLVLVGFQSGNMTKDNTINRIAGLLSDRKTLSKERCSDLEDVFMGVGFGSDEAKELLRLVKRTHQDK</sequence>
<accession>A0A1F6NJI8</accession>
<dbReference type="AlphaFoldDB" id="A0A1F6NJI8"/>